<dbReference type="InterPro" id="IPR006603">
    <property type="entry name" value="PQ-loop_rpt"/>
</dbReference>
<keyword evidence="4 8" id="KW-1133">Transmembrane helix</keyword>
<name>A0AAJ6VWZ1_9ACAR</name>
<protein>
    <recommendedName>
        <fullName evidence="6">Solute carrier family 66 member 2</fullName>
    </recommendedName>
    <alternativeName>
        <fullName evidence="7">PQ-loop repeat-containing protein 1</fullName>
    </alternativeName>
</protein>
<dbReference type="GO" id="GO:0005829">
    <property type="term" value="C:cytosol"/>
    <property type="evidence" value="ECO:0007669"/>
    <property type="project" value="GOC"/>
</dbReference>
<dbReference type="GO" id="GO:0005768">
    <property type="term" value="C:endosome"/>
    <property type="evidence" value="ECO:0007669"/>
    <property type="project" value="TreeGrafter"/>
</dbReference>
<dbReference type="PANTHER" id="PTHR14856">
    <property type="entry name" value="PQ-LOOP REPEAT-CONTAINING PROTEIN 1-LIKE PROTEIN"/>
    <property type="match status" value="1"/>
</dbReference>
<accession>A0AAJ6VWZ1</accession>
<dbReference type="Gene3D" id="1.20.1280.290">
    <property type="match status" value="2"/>
</dbReference>
<evidence type="ECO:0000256" key="6">
    <source>
        <dbReference type="ARBA" id="ARBA00040648"/>
    </source>
</evidence>
<evidence type="ECO:0000256" key="2">
    <source>
        <dbReference type="ARBA" id="ARBA00022692"/>
    </source>
</evidence>
<evidence type="ECO:0000313" key="9">
    <source>
        <dbReference type="Proteomes" id="UP000694867"/>
    </source>
</evidence>
<dbReference type="Pfam" id="PF04193">
    <property type="entry name" value="PQ-loop"/>
    <property type="match status" value="2"/>
</dbReference>
<feature type="transmembrane region" description="Helical" evidence="8">
    <location>
        <begin position="17"/>
        <end position="35"/>
    </location>
</feature>
<evidence type="ECO:0000313" key="10">
    <source>
        <dbReference type="RefSeq" id="XP_003741109.1"/>
    </source>
</evidence>
<keyword evidence="3" id="KW-0677">Repeat</keyword>
<feature type="transmembrane region" description="Helical" evidence="8">
    <location>
        <begin position="157"/>
        <end position="178"/>
    </location>
</feature>
<dbReference type="PANTHER" id="PTHR14856:SF9">
    <property type="entry name" value="PQ-LOOP REPEAT-CONTAINING PROTEIN 1"/>
    <property type="match status" value="1"/>
</dbReference>
<reference evidence="10" key="1">
    <citation type="submission" date="2025-08" db="UniProtKB">
        <authorList>
            <consortium name="RefSeq"/>
        </authorList>
    </citation>
    <scope>IDENTIFICATION</scope>
</reference>
<dbReference type="InterPro" id="IPR052241">
    <property type="entry name" value="SLC66/Scramblase_ANY1"/>
</dbReference>
<dbReference type="GO" id="GO:0042147">
    <property type="term" value="P:retrograde transport, endosome to Golgi"/>
    <property type="evidence" value="ECO:0007669"/>
    <property type="project" value="TreeGrafter"/>
</dbReference>
<dbReference type="AlphaFoldDB" id="A0AAJ6VWZ1"/>
<dbReference type="SMART" id="SM00679">
    <property type="entry name" value="CTNS"/>
    <property type="match status" value="2"/>
</dbReference>
<feature type="transmembrane region" description="Helical" evidence="8">
    <location>
        <begin position="47"/>
        <end position="70"/>
    </location>
</feature>
<gene>
    <name evidence="10" type="primary">LOC100899318</name>
</gene>
<dbReference type="FunFam" id="1.20.1280.290:FF:000005">
    <property type="entry name" value="PQ-loop repeat-containing protein 1"/>
    <property type="match status" value="1"/>
</dbReference>
<dbReference type="FunFam" id="1.20.1280.290:FF:000008">
    <property type="entry name" value="PQ-loop repeat-containing protein 1"/>
    <property type="match status" value="1"/>
</dbReference>
<keyword evidence="9" id="KW-1185">Reference proteome</keyword>
<evidence type="ECO:0000256" key="8">
    <source>
        <dbReference type="SAM" id="Phobius"/>
    </source>
</evidence>
<feature type="transmembrane region" description="Helical" evidence="8">
    <location>
        <begin position="76"/>
        <end position="97"/>
    </location>
</feature>
<feature type="transmembrane region" description="Helical" evidence="8">
    <location>
        <begin position="216"/>
        <end position="238"/>
    </location>
</feature>
<dbReference type="GO" id="GO:0005802">
    <property type="term" value="C:trans-Golgi network"/>
    <property type="evidence" value="ECO:0007669"/>
    <property type="project" value="TreeGrafter"/>
</dbReference>
<evidence type="ECO:0000256" key="4">
    <source>
        <dbReference type="ARBA" id="ARBA00022989"/>
    </source>
</evidence>
<sequence>MEVIREWLPPVSAGNTVISHGAAVFMMFGGVVPYIPQYREILRTKNADGFSTFVCLALLVANILRILFWLCKRFELPLLYQSIIMTTAMFLMMRLCIRVRRVQLITTVPVPRKKTLHDLEWRHFWQWTDFRSYLECSILFTVFVGGIVYLFKDVPIFVEIIGLVAVLTEALLGIPQFYRNFQNKSTAGMSTSMVLLWLFGDVYKTGYFIIKQVPAQFVLCGLLQVTIDLAVLSQLLLYRNRKPRKASKVLHGVLKNNPHSS</sequence>
<dbReference type="KEGG" id="goe:100899318"/>
<evidence type="ECO:0000256" key="7">
    <source>
        <dbReference type="ARBA" id="ARBA00043159"/>
    </source>
</evidence>
<evidence type="ECO:0000256" key="1">
    <source>
        <dbReference type="ARBA" id="ARBA00004141"/>
    </source>
</evidence>
<comment type="subcellular location">
    <subcellularLocation>
        <location evidence="1">Membrane</location>
        <topology evidence="1">Multi-pass membrane protein</topology>
    </subcellularLocation>
</comment>
<proteinExistence type="predicted"/>
<evidence type="ECO:0000256" key="3">
    <source>
        <dbReference type="ARBA" id="ARBA00022737"/>
    </source>
</evidence>
<keyword evidence="2 8" id="KW-0812">Transmembrane</keyword>
<dbReference type="GO" id="GO:0016020">
    <property type="term" value="C:membrane"/>
    <property type="evidence" value="ECO:0007669"/>
    <property type="project" value="UniProtKB-SubCell"/>
</dbReference>
<dbReference type="Proteomes" id="UP000694867">
    <property type="component" value="Unplaced"/>
</dbReference>
<evidence type="ECO:0000256" key="5">
    <source>
        <dbReference type="ARBA" id="ARBA00023136"/>
    </source>
</evidence>
<dbReference type="GO" id="GO:0045332">
    <property type="term" value="P:phospholipid translocation"/>
    <property type="evidence" value="ECO:0007669"/>
    <property type="project" value="TreeGrafter"/>
</dbReference>
<keyword evidence="5 8" id="KW-0472">Membrane</keyword>
<dbReference type="RefSeq" id="XP_003741109.1">
    <property type="nucleotide sequence ID" value="XM_003741061.2"/>
</dbReference>
<organism evidence="9 10">
    <name type="scientific">Galendromus occidentalis</name>
    <name type="common">western predatory mite</name>
    <dbReference type="NCBI Taxonomy" id="34638"/>
    <lineage>
        <taxon>Eukaryota</taxon>
        <taxon>Metazoa</taxon>
        <taxon>Ecdysozoa</taxon>
        <taxon>Arthropoda</taxon>
        <taxon>Chelicerata</taxon>
        <taxon>Arachnida</taxon>
        <taxon>Acari</taxon>
        <taxon>Parasitiformes</taxon>
        <taxon>Mesostigmata</taxon>
        <taxon>Gamasina</taxon>
        <taxon>Phytoseioidea</taxon>
        <taxon>Phytoseiidae</taxon>
        <taxon>Typhlodrominae</taxon>
        <taxon>Galendromus</taxon>
    </lineage>
</organism>
<feature type="transmembrane region" description="Helical" evidence="8">
    <location>
        <begin position="132"/>
        <end position="151"/>
    </location>
</feature>
<feature type="transmembrane region" description="Helical" evidence="8">
    <location>
        <begin position="190"/>
        <end position="210"/>
    </location>
</feature>
<dbReference type="GeneID" id="100899318"/>